<evidence type="ECO:0000313" key="1">
    <source>
        <dbReference type="EMBL" id="GJM88100.1"/>
    </source>
</evidence>
<comment type="caution">
    <text evidence="1">The sequence shown here is derived from an EMBL/GenBank/DDBJ whole genome shotgun (WGS) entry which is preliminary data.</text>
</comment>
<dbReference type="Proteomes" id="UP001054889">
    <property type="component" value="Unassembled WGS sequence"/>
</dbReference>
<evidence type="ECO:0008006" key="3">
    <source>
        <dbReference type="Google" id="ProtNLM"/>
    </source>
</evidence>
<dbReference type="NCBIfam" id="TIGR01614">
    <property type="entry name" value="PME_inhib"/>
    <property type="match status" value="1"/>
</dbReference>
<reference evidence="1" key="1">
    <citation type="journal article" date="2018" name="DNA Res.">
        <title>Multiple hybrid de novo genome assembly of finger millet, an orphan allotetraploid crop.</title>
        <authorList>
            <person name="Hatakeyama M."/>
            <person name="Aluri S."/>
            <person name="Balachadran M.T."/>
            <person name="Sivarajan S.R."/>
            <person name="Patrignani A."/>
            <person name="Gruter S."/>
            <person name="Poveda L."/>
            <person name="Shimizu-Inatsugi R."/>
            <person name="Baeten J."/>
            <person name="Francoijs K.J."/>
            <person name="Nataraja K.N."/>
            <person name="Reddy Y.A.N."/>
            <person name="Phadnis S."/>
            <person name="Ravikumar R.L."/>
            <person name="Schlapbach R."/>
            <person name="Sreeman S.M."/>
            <person name="Shimizu K.K."/>
        </authorList>
    </citation>
    <scope>NUCLEOTIDE SEQUENCE</scope>
</reference>
<gene>
    <name evidence="1" type="primary">ga04126</name>
    <name evidence="1" type="ORF">PR202_ga04126</name>
</gene>
<evidence type="ECO:0000313" key="2">
    <source>
        <dbReference type="Proteomes" id="UP001054889"/>
    </source>
</evidence>
<dbReference type="GO" id="GO:0004857">
    <property type="term" value="F:enzyme inhibitor activity"/>
    <property type="evidence" value="ECO:0007669"/>
    <property type="project" value="InterPro"/>
</dbReference>
<dbReference type="SUPFAM" id="SSF101148">
    <property type="entry name" value="Plant invertase/pectin methylesterase inhibitor"/>
    <property type="match status" value="1"/>
</dbReference>
<dbReference type="InterPro" id="IPR006501">
    <property type="entry name" value="Pectinesterase_inhib_dom"/>
</dbReference>
<dbReference type="EMBL" id="BQKI01000002">
    <property type="protein sequence ID" value="GJM88100.1"/>
    <property type="molecule type" value="Genomic_DNA"/>
</dbReference>
<protein>
    <recommendedName>
        <fullName evidence="3">Pectinesterase inhibitor domain-containing protein</fullName>
    </recommendedName>
</protein>
<accession>A0AAV5BQX5</accession>
<reference evidence="1" key="2">
    <citation type="submission" date="2021-12" db="EMBL/GenBank/DDBJ databases">
        <title>Resequencing data analysis of finger millet.</title>
        <authorList>
            <person name="Hatakeyama M."/>
            <person name="Aluri S."/>
            <person name="Balachadran M.T."/>
            <person name="Sivarajan S.R."/>
            <person name="Poveda L."/>
            <person name="Shimizu-Inatsugi R."/>
            <person name="Schlapbach R."/>
            <person name="Sreeman S.M."/>
            <person name="Shimizu K.K."/>
        </authorList>
    </citation>
    <scope>NUCLEOTIDE SEQUENCE</scope>
</reference>
<organism evidence="1 2">
    <name type="scientific">Eleusine coracana subsp. coracana</name>
    <dbReference type="NCBI Taxonomy" id="191504"/>
    <lineage>
        <taxon>Eukaryota</taxon>
        <taxon>Viridiplantae</taxon>
        <taxon>Streptophyta</taxon>
        <taxon>Embryophyta</taxon>
        <taxon>Tracheophyta</taxon>
        <taxon>Spermatophyta</taxon>
        <taxon>Magnoliopsida</taxon>
        <taxon>Liliopsida</taxon>
        <taxon>Poales</taxon>
        <taxon>Poaceae</taxon>
        <taxon>PACMAD clade</taxon>
        <taxon>Chloridoideae</taxon>
        <taxon>Cynodonteae</taxon>
        <taxon>Eleusininae</taxon>
        <taxon>Eleusine</taxon>
    </lineage>
</organism>
<keyword evidence="2" id="KW-1185">Reference proteome</keyword>
<dbReference type="AlphaFoldDB" id="A0AAV5BQX5"/>
<name>A0AAV5BQX5_ELECO</name>
<sequence>MAAKINGLIQKNSSGEAMKRCLLSCQALYGDIVQMQAGCAAAIKNGKLDEVSSSFDMSASGAKECENGFSKSSVASLLTEEDDNAFKLTKLGAALLNFPH</sequence>
<dbReference type="InterPro" id="IPR035513">
    <property type="entry name" value="Invertase/methylesterase_inhib"/>
</dbReference>
<proteinExistence type="predicted"/>
<dbReference type="Gene3D" id="1.20.140.40">
    <property type="entry name" value="Invertase/pectin methylesterase inhibitor family protein"/>
    <property type="match status" value="1"/>
</dbReference>